<evidence type="ECO:0000313" key="3">
    <source>
        <dbReference type="Proteomes" id="UP000018851"/>
    </source>
</evidence>
<dbReference type="HOGENOM" id="CLU_1617978_0_0_5"/>
<protein>
    <recommendedName>
        <fullName evidence="1">RNA polymerase sigma factor 70 region 4 type 2 domain-containing protein</fullName>
    </recommendedName>
</protein>
<evidence type="ECO:0000313" key="2">
    <source>
        <dbReference type="EMBL" id="AHE53702.1"/>
    </source>
</evidence>
<dbReference type="RefSeq" id="WP_025291937.1">
    <property type="nucleotide sequence ID" value="NZ_CP006644.1"/>
</dbReference>
<feature type="domain" description="RNA polymerase sigma factor 70 region 4 type 2" evidence="1">
    <location>
        <begin position="105"/>
        <end position="156"/>
    </location>
</feature>
<evidence type="ECO:0000259" key="1">
    <source>
        <dbReference type="Pfam" id="PF08281"/>
    </source>
</evidence>
<name>W0AB39_9SPHN</name>
<dbReference type="EMBL" id="CP006644">
    <property type="protein sequence ID" value="AHE53702.1"/>
    <property type="molecule type" value="Genomic_DNA"/>
</dbReference>
<accession>W0AB39</accession>
<proteinExistence type="predicted"/>
<organism evidence="2 3">
    <name type="scientific">Sphingomonas sanxanigenens DSM 19645 = NX02</name>
    <dbReference type="NCBI Taxonomy" id="1123269"/>
    <lineage>
        <taxon>Bacteria</taxon>
        <taxon>Pseudomonadati</taxon>
        <taxon>Pseudomonadota</taxon>
        <taxon>Alphaproteobacteria</taxon>
        <taxon>Sphingomonadales</taxon>
        <taxon>Sphingomonadaceae</taxon>
        <taxon>Sphingomonas</taxon>
    </lineage>
</organism>
<dbReference type="GO" id="GO:0006352">
    <property type="term" value="P:DNA-templated transcription initiation"/>
    <property type="evidence" value="ECO:0007669"/>
    <property type="project" value="InterPro"/>
</dbReference>
<gene>
    <name evidence="2" type="ORF">NX02_09910</name>
</gene>
<dbReference type="GO" id="GO:0016987">
    <property type="term" value="F:sigma factor activity"/>
    <property type="evidence" value="ECO:0007669"/>
    <property type="project" value="InterPro"/>
</dbReference>
<dbReference type="OrthoDB" id="7447733at2"/>
<dbReference type="InterPro" id="IPR036388">
    <property type="entry name" value="WH-like_DNA-bd_sf"/>
</dbReference>
<dbReference type="STRING" id="1123269.NX02_09910"/>
<dbReference type="GO" id="GO:0003677">
    <property type="term" value="F:DNA binding"/>
    <property type="evidence" value="ECO:0007669"/>
    <property type="project" value="InterPro"/>
</dbReference>
<dbReference type="SUPFAM" id="SSF88659">
    <property type="entry name" value="Sigma3 and sigma4 domains of RNA polymerase sigma factors"/>
    <property type="match status" value="1"/>
</dbReference>
<dbReference type="Proteomes" id="UP000018851">
    <property type="component" value="Chromosome"/>
</dbReference>
<dbReference type="Gene3D" id="1.10.10.10">
    <property type="entry name" value="Winged helix-like DNA-binding domain superfamily/Winged helix DNA-binding domain"/>
    <property type="match status" value="1"/>
</dbReference>
<dbReference type="InterPro" id="IPR013249">
    <property type="entry name" value="RNA_pol_sigma70_r4_t2"/>
</dbReference>
<reference evidence="2 3" key="1">
    <citation type="submission" date="2013-07" db="EMBL/GenBank/DDBJ databases">
        <title>Completed genome of Sphingomonas sanxanigenens NX02.</title>
        <authorList>
            <person name="Ma T."/>
            <person name="Huang H."/>
            <person name="Wu M."/>
            <person name="Li X."/>
            <person name="Li G."/>
        </authorList>
    </citation>
    <scope>NUCLEOTIDE SEQUENCE [LARGE SCALE GENOMIC DNA]</scope>
    <source>
        <strain evidence="2 3">NX02</strain>
    </source>
</reference>
<sequence>MSDHDARALLVEALDFFNDHPRFSLRRDRRRDSYALASRIDAFLARDKPVLPVVAAARDRWETANVLRIDPNEQAVERDDDGYWVRAWVRMSPASIGDNGAGLAERYARALAALPEITREVLLAHQRGEQDFRTIAARFGITTREVEQHIADALLAIGQALDRA</sequence>
<dbReference type="eggNOG" id="ENOG5030R0T">
    <property type="taxonomic scope" value="Bacteria"/>
</dbReference>
<dbReference type="InterPro" id="IPR013324">
    <property type="entry name" value="RNA_pol_sigma_r3/r4-like"/>
</dbReference>
<keyword evidence="3" id="KW-1185">Reference proteome</keyword>
<dbReference type="PATRIC" id="fig|1123269.5.peg.1926"/>
<dbReference type="KEGG" id="ssan:NX02_09910"/>
<dbReference type="Pfam" id="PF08281">
    <property type="entry name" value="Sigma70_r4_2"/>
    <property type="match status" value="1"/>
</dbReference>
<dbReference type="AlphaFoldDB" id="W0AB39"/>